<organism evidence="3 4">
    <name type="scientific">Armillaria borealis</name>
    <dbReference type="NCBI Taxonomy" id="47425"/>
    <lineage>
        <taxon>Eukaryota</taxon>
        <taxon>Fungi</taxon>
        <taxon>Dikarya</taxon>
        <taxon>Basidiomycota</taxon>
        <taxon>Agaricomycotina</taxon>
        <taxon>Agaricomycetes</taxon>
        <taxon>Agaricomycetidae</taxon>
        <taxon>Agaricales</taxon>
        <taxon>Marasmiineae</taxon>
        <taxon>Physalacriaceae</taxon>
        <taxon>Armillaria</taxon>
    </lineage>
</organism>
<keyword evidence="4" id="KW-1185">Reference proteome</keyword>
<evidence type="ECO:0000256" key="2">
    <source>
        <dbReference type="SAM" id="SignalP"/>
    </source>
</evidence>
<comment type="caution">
    <text evidence="3">The sequence shown here is derived from an EMBL/GenBank/DDBJ whole genome shotgun (WGS) entry which is preliminary data.</text>
</comment>
<feature type="region of interest" description="Disordered" evidence="1">
    <location>
        <begin position="120"/>
        <end position="452"/>
    </location>
</feature>
<reference evidence="3" key="1">
    <citation type="submission" date="2023-06" db="EMBL/GenBank/DDBJ databases">
        <authorList>
            <consortium name="Lawrence Berkeley National Laboratory"/>
            <person name="Ahrendt S."/>
            <person name="Sahu N."/>
            <person name="Indic B."/>
            <person name="Wong-Bajracharya J."/>
            <person name="Merenyi Z."/>
            <person name="Ke H.-M."/>
            <person name="Monk M."/>
            <person name="Kocsube S."/>
            <person name="Drula E."/>
            <person name="Lipzen A."/>
            <person name="Balint B."/>
            <person name="Henrissat B."/>
            <person name="Andreopoulos B."/>
            <person name="Martin F.M."/>
            <person name="Harder C.B."/>
            <person name="Rigling D."/>
            <person name="Ford K.L."/>
            <person name="Foster G.D."/>
            <person name="Pangilinan J."/>
            <person name="Papanicolaou A."/>
            <person name="Barry K."/>
            <person name="LaButti K."/>
            <person name="Viragh M."/>
            <person name="Koriabine M."/>
            <person name="Yan M."/>
            <person name="Riley R."/>
            <person name="Champramary S."/>
            <person name="Plett K.L."/>
            <person name="Tsai I.J."/>
            <person name="Slot J."/>
            <person name="Sipos G."/>
            <person name="Plett J."/>
            <person name="Nagy L.G."/>
            <person name="Grigoriev I.V."/>
        </authorList>
    </citation>
    <scope>NUCLEOTIDE SEQUENCE</scope>
    <source>
        <strain evidence="3">FPL87.14</strain>
    </source>
</reference>
<feature type="compositionally biased region" description="Basic and acidic residues" evidence="1">
    <location>
        <begin position="187"/>
        <end position="250"/>
    </location>
</feature>
<evidence type="ECO:0000313" key="4">
    <source>
        <dbReference type="Proteomes" id="UP001175226"/>
    </source>
</evidence>
<feature type="signal peptide" evidence="2">
    <location>
        <begin position="1"/>
        <end position="26"/>
    </location>
</feature>
<proteinExistence type="predicted"/>
<evidence type="ECO:0000256" key="1">
    <source>
        <dbReference type="SAM" id="MobiDB-lite"/>
    </source>
</evidence>
<dbReference type="Proteomes" id="UP001175226">
    <property type="component" value="Unassembled WGS sequence"/>
</dbReference>
<feature type="compositionally biased region" description="Polar residues" evidence="1">
    <location>
        <begin position="289"/>
        <end position="298"/>
    </location>
</feature>
<feature type="compositionally biased region" description="Basic and acidic residues" evidence="1">
    <location>
        <begin position="299"/>
        <end position="312"/>
    </location>
</feature>
<feature type="region of interest" description="Disordered" evidence="1">
    <location>
        <begin position="28"/>
        <end position="80"/>
    </location>
</feature>
<protein>
    <submittedName>
        <fullName evidence="3">Uncharacterized protein</fullName>
    </submittedName>
</protein>
<gene>
    <name evidence="3" type="ORF">EV421DRAFT_1913215</name>
</gene>
<feature type="compositionally biased region" description="Acidic residues" evidence="1">
    <location>
        <begin position="419"/>
        <end position="429"/>
    </location>
</feature>
<evidence type="ECO:0000313" key="3">
    <source>
        <dbReference type="EMBL" id="KAK0430217.1"/>
    </source>
</evidence>
<feature type="chain" id="PRO_5041349501" evidence="2">
    <location>
        <begin position="27"/>
        <end position="452"/>
    </location>
</feature>
<sequence>MPTIYLVMKVMIITAIIASLLTTTLATTTGSSDKDNPRQNDGNPTSNPNWHMNSMWSSQPGGSRGWIATGQTSNDSPAFGAITPGFQPPMWGQGPYAYGPPPNFMGSSAIYQPQNWQIGGYTYPPQPPPYGSRTTPPKLERERTAGIMDTGGNSMTREARRTHPHPAARPGPPRPLIVRIGHVKSPRGRDGKEQGKEDRKGKKKATDKELEHAEEEERKERDEEYQRYLRFREQEITREPVPRERLERLLDSSNARNQQLEEELKEMRGTKRSSSTLEEENGAHKRQKTPQPNLMNRLSDNRRPQGSRRDEETMTGYLSDDALKRLPAKQKRDPQPRPASRKITESSRRMVTIIPRRVGEASVYAPTTSRDSRIHGAMIPESPTVQEWMADLTTGMGPRPIHPDERPPLVVRSPRYSDLDDDYKEEEDEPRYLRTHRNNPIPDDAPQYKKDE</sequence>
<dbReference type="EMBL" id="JAUEPT010000163">
    <property type="protein sequence ID" value="KAK0430217.1"/>
    <property type="molecule type" value="Genomic_DNA"/>
</dbReference>
<keyword evidence="2" id="KW-0732">Signal</keyword>
<accession>A0AA39MDG1</accession>
<feature type="compositionally biased region" description="Polar residues" evidence="1">
    <location>
        <begin position="39"/>
        <end position="61"/>
    </location>
</feature>
<dbReference type="AlphaFoldDB" id="A0AA39MDG1"/>
<name>A0AA39MDG1_9AGAR</name>